<dbReference type="EMBL" id="JBBPBN010000030">
    <property type="protein sequence ID" value="KAK9004617.1"/>
    <property type="molecule type" value="Genomic_DNA"/>
</dbReference>
<proteinExistence type="predicted"/>
<gene>
    <name evidence="2" type="ORF">V6N11_042080</name>
</gene>
<keyword evidence="1" id="KW-0732">Signal</keyword>
<accession>A0ABR2QVC6</accession>
<evidence type="ECO:0000313" key="2">
    <source>
        <dbReference type="EMBL" id="KAK9004617.1"/>
    </source>
</evidence>
<evidence type="ECO:0000256" key="1">
    <source>
        <dbReference type="SAM" id="SignalP"/>
    </source>
</evidence>
<feature type="signal peptide" evidence="1">
    <location>
        <begin position="1"/>
        <end position="23"/>
    </location>
</feature>
<reference evidence="2 3" key="1">
    <citation type="journal article" date="2024" name="G3 (Bethesda)">
        <title>Genome assembly of Hibiscus sabdariffa L. provides insights into metabolisms of medicinal natural products.</title>
        <authorList>
            <person name="Kim T."/>
        </authorList>
    </citation>
    <scope>NUCLEOTIDE SEQUENCE [LARGE SCALE GENOMIC DNA]</scope>
    <source>
        <strain evidence="2">TK-2024</strain>
        <tissue evidence="2">Old leaves</tissue>
    </source>
</reference>
<sequence>MEKPSRLTRFYFFTASFLSLSLIGHLTKRSSETWDPSITSSTLTSSALSAAAAATSSLSPHPPTTASSSISPMLTPCSWSSLVFTHGLELVDSL</sequence>
<keyword evidence="3" id="KW-1185">Reference proteome</keyword>
<evidence type="ECO:0000313" key="3">
    <source>
        <dbReference type="Proteomes" id="UP001396334"/>
    </source>
</evidence>
<feature type="chain" id="PRO_5046734287" evidence="1">
    <location>
        <begin position="24"/>
        <end position="94"/>
    </location>
</feature>
<dbReference type="Proteomes" id="UP001396334">
    <property type="component" value="Unassembled WGS sequence"/>
</dbReference>
<protein>
    <submittedName>
        <fullName evidence="2">Uncharacterized protein</fullName>
    </submittedName>
</protein>
<comment type="caution">
    <text evidence="2">The sequence shown here is derived from an EMBL/GenBank/DDBJ whole genome shotgun (WGS) entry which is preliminary data.</text>
</comment>
<organism evidence="2 3">
    <name type="scientific">Hibiscus sabdariffa</name>
    <name type="common">roselle</name>
    <dbReference type="NCBI Taxonomy" id="183260"/>
    <lineage>
        <taxon>Eukaryota</taxon>
        <taxon>Viridiplantae</taxon>
        <taxon>Streptophyta</taxon>
        <taxon>Embryophyta</taxon>
        <taxon>Tracheophyta</taxon>
        <taxon>Spermatophyta</taxon>
        <taxon>Magnoliopsida</taxon>
        <taxon>eudicotyledons</taxon>
        <taxon>Gunneridae</taxon>
        <taxon>Pentapetalae</taxon>
        <taxon>rosids</taxon>
        <taxon>malvids</taxon>
        <taxon>Malvales</taxon>
        <taxon>Malvaceae</taxon>
        <taxon>Malvoideae</taxon>
        <taxon>Hibiscus</taxon>
    </lineage>
</organism>
<name>A0ABR2QVC6_9ROSI</name>